<dbReference type="EMBL" id="WPCU01000006">
    <property type="protein sequence ID" value="MVA76398.1"/>
    <property type="molecule type" value="Genomic_DNA"/>
</dbReference>
<organism evidence="2 3">
    <name type="scientific">Auraticoccus cholistanensis</name>
    <dbReference type="NCBI Taxonomy" id="2656650"/>
    <lineage>
        <taxon>Bacteria</taxon>
        <taxon>Bacillati</taxon>
        <taxon>Actinomycetota</taxon>
        <taxon>Actinomycetes</taxon>
        <taxon>Propionibacteriales</taxon>
        <taxon>Propionibacteriaceae</taxon>
        <taxon>Auraticoccus</taxon>
    </lineage>
</organism>
<keyword evidence="3" id="KW-1185">Reference proteome</keyword>
<proteinExistence type="predicted"/>
<accession>A0A6A9UUP8</accession>
<evidence type="ECO:0000256" key="1">
    <source>
        <dbReference type="SAM" id="MobiDB-lite"/>
    </source>
</evidence>
<comment type="caution">
    <text evidence="2">The sequence shown here is derived from an EMBL/GenBank/DDBJ whole genome shotgun (WGS) entry which is preliminary data.</text>
</comment>
<sequence>MHQPSPPSGPQPAGAPDPRDPLLDAVEEITARSWTATSGGGEVTAVVGGDQRLRTVDVLRPDLPAGLLGARIAEAVNAALRLAREETVRAMGELPRIGPELRRLAGGHGA</sequence>
<feature type="compositionally biased region" description="Pro residues" evidence="1">
    <location>
        <begin position="1"/>
        <end position="15"/>
    </location>
</feature>
<feature type="region of interest" description="Disordered" evidence="1">
    <location>
        <begin position="1"/>
        <end position="21"/>
    </location>
</feature>
<dbReference type="Proteomes" id="UP000435304">
    <property type="component" value="Unassembled WGS sequence"/>
</dbReference>
<evidence type="ECO:0000313" key="2">
    <source>
        <dbReference type="EMBL" id="MVA76398.1"/>
    </source>
</evidence>
<dbReference type="InterPro" id="IPR004401">
    <property type="entry name" value="YbaB/EbfC"/>
</dbReference>
<dbReference type="Gene3D" id="3.30.1310.10">
    <property type="entry name" value="Nucleoid-associated protein YbaB-like domain"/>
    <property type="match status" value="1"/>
</dbReference>
<reference evidence="2 3" key="1">
    <citation type="submission" date="2019-12" db="EMBL/GenBank/DDBJ databases">
        <title>Auraticoccus cholistani sp. nov., an actinomycete isolated from soil of Cholistan desert.</title>
        <authorList>
            <person name="Cheema M.T."/>
        </authorList>
    </citation>
    <scope>NUCLEOTIDE SEQUENCE [LARGE SCALE GENOMIC DNA]</scope>
    <source>
        <strain evidence="2 3">F435</strain>
    </source>
</reference>
<dbReference type="SUPFAM" id="SSF82607">
    <property type="entry name" value="YbaB-like"/>
    <property type="match status" value="1"/>
</dbReference>
<dbReference type="GO" id="GO:0003677">
    <property type="term" value="F:DNA binding"/>
    <property type="evidence" value="ECO:0007669"/>
    <property type="project" value="InterPro"/>
</dbReference>
<name>A0A6A9UUP8_9ACTN</name>
<evidence type="ECO:0000313" key="3">
    <source>
        <dbReference type="Proteomes" id="UP000435304"/>
    </source>
</evidence>
<dbReference type="Pfam" id="PF02575">
    <property type="entry name" value="YbaB_DNA_bd"/>
    <property type="match status" value="1"/>
</dbReference>
<protein>
    <recommendedName>
        <fullName evidence="4">YbaB/EbfC family DNA-binding protein</fullName>
    </recommendedName>
</protein>
<gene>
    <name evidence="2" type="ORF">GC722_10235</name>
</gene>
<dbReference type="InterPro" id="IPR036894">
    <property type="entry name" value="YbaB-like_sf"/>
</dbReference>
<evidence type="ECO:0008006" key="4">
    <source>
        <dbReference type="Google" id="ProtNLM"/>
    </source>
</evidence>
<dbReference type="RefSeq" id="WP_156609963.1">
    <property type="nucleotide sequence ID" value="NZ_WPCU01000006.1"/>
</dbReference>
<dbReference type="AlphaFoldDB" id="A0A6A9UUP8"/>